<comment type="similarity">
    <text evidence="1">Belongs to the GTP cyclohydrolase I type 2/NIF3 family.</text>
</comment>
<dbReference type="GO" id="GO:0046872">
    <property type="term" value="F:metal ion binding"/>
    <property type="evidence" value="ECO:0007669"/>
    <property type="project" value="UniProtKB-KW"/>
</dbReference>
<dbReference type="GO" id="GO:0016787">
    <property type="term" value="F:hydrolase activity"/>
    <property type="evidence" value="ECO:0007669"/>
    <property type="project" value="UniProtKB-KW"/>
</dbReference>
<dbReference type="InterPro" id="IPR002678">
    <property type="entry name" value="DUF34/NIF3"/>
</dbReference>
<proteinExistence type="inferred from homology"/>
<dbReference type="Pfam" id="PF01784">
    <property type="entry name" value="DUF34_NIF3"/>
    <property type="match status" value="1"/>
</dbReference>
<dbReference type="AlphaFoldDB" id="A0A7G9YQB8"/>
<dbReference type="EMBL" id="MT631408">
    <property type="protein sequence ID" value="QNO50202.1"/>
    <property type="molecule type" value="Genomic_DNA"/>
</dbReference>
<dbReference type="PANTHER" id="PTHR13799">
    <property type="entry name" value="NGG1 INTERACTING FACTOR 3"/>
    <property type="match status" value="1"/>
</dbReference>
<organism evidence="4">
    <name type="scientific">Candidatus Methanogaster sp. ANME-2c ERB4</name>
    <dbReference type="NCBI Taxonomy" id="2759911"/>
    <lineage>
        <taxon>Archaea</taxon>
        <taxon>Methanobacteriati</taxon>
        <taxon>Methanobacteriota</taxon>
        <taxon>Stenosarchaea group</taxon>
        <taxon>Methanomicrobia</taxon>
        <taxon>Methanosarcinales</taxon>
        <taxon>ANME-2 cluster</taxon>
        <taxon>Candidatus Methanogasteraceae</taxon>
        <taxon>Candidatus Methanogaster</taxon>
    </lineage>
</organism>
<feature type="binding site" evidence="3">
    <location>
        <position position="65"/>
    </location>
    <ligand>
        <name>a divalent metal cation</name>
        <dbReference type="ChEBI" id="CHEBI:60240"/>
        <label>1</label>
    </ligand>
</feature>
<keyword evidence="2 3" id="KW-0479">Metal-binding</keyword>
<evidence type="ECO:0000313" key="4">
    <source>
        <dbReference type="EMBL" id="QNO50202.1"/>
    </source>
</evidence>
<evidence type="ECO:0000256" key="2">
    <source>
        <dbReference type="ARBA" id="ARBA00022723"/>
    </source>
</evidence>
<keyword evidence="4" id="KW-0378">Hydrolase</keyword>
<dbReference type="FunFam" id="3.40.1390.30:FF:000001">
    <property type="entry name" value="GTP cyclohydrolase 1 type 2"/>
    <property type="match status" value="1"/>
</dbReference>
<reference evidence="4" key="1">
    <citation type="submission" date="2020-06" db="EMBL/GenBank/DDBJ databases">
        <title>Unique genomic features of the anaerobic methanotrophic archaea.</title>
        <authorList>
            <person name="Chadwick G.L."/>
            <person name="Skennerton C.T."/>
            <person name="Laso-Perez R."/>
            <person name="Leu A.O."/>
            <person name="Speth D.R."/>
            <person name="Yu H."/>
            <person name="Morgan-Lang C."/>
            <person name="Hatzenpichler R."/>
            <person name="Goudeau D."/>
            <person name="Malmstrom R."/>
            <person name="Brazelton W.J."/>
            <person name="Woyke T."/>
            <person name="Hallam S.J."/>
            <person name="Tyson G.W."/>
            <person name="Wegener G."/>
            <person name="Boetius A."/>
            <person name="Orphan V."/>
        </authorList>
    </citation>
    <scope>NUCLEOTIDE SEQUENCE</scope>
</reference>
<evidence type="ECO:0000256" key="1">
    <source>
        <dbReference type="ARBA" id="ARBA00006964"/>
    </source>
</evidence>
<feature type="binding site" evidence="3">
    <location>
        <position position="214"/>
    </location>
    <ligand>
        <name>a divalent metal cation</name>
        <dbReference type="ChEBI" id="CHEBI:60240"/>
        <label>1</label>
    </ligand>
</feature>
<name>A0A7G9YQB8_9EURY</name>
<feature type="binding site" evidence="3">
    <location>
        <position position="66"/>
    </location>
    <ligand>
        <name>a divalent metal cation</name>
        <dbReference type="ChEBI" id="CHEBI:60240"/>
        <label>1</label>
    </ligand>
</feature>
<feature type="binding site" evidence="3">
    <location>
        <position position="210"/>
    </location>
    <ligand>
        <name>a divalent metal cation</name>
        <dbReference type="ChEBI" id="CHEBI:60240"/>
        <label>1</label>
    </ligand>
</feature>
<gene>
    <name evidence="4" type="ORF">HHCNJNNG_00003</name>
</gene>
<feature type="binding site" evidence="3">
    <location>
        <position position="102"/>
    </location>
    <ligand>
        <name>a divalent metal cation</name>
        <dbReference type="ChEBI" id="CHEBI:60240"/>
        <label>1</label>
    </ligand>
</feature>
<dbReference type="GO" id="GO:0005737">
    <property type="term" value="C:cytoplasm"/>
    <property type="evidence" value="ECO:0007669"/>
    <property type="project" value="TreeGrafter"/>
</dbReference>
<dbReference type="SUPFAM" id="SSF102705">
    <property type="entry name" value="NIF3 (NGG1p interacting factor 3)-like"/>
    <property type="match status" value="1"/>
</dbReference>
<dbReference type="PANTHER" id="PTHR13799:SF14">
    <property type="entry name" value="GTP CYCLOHYDROLASE 1 TYPE 2 HOMOLOG"/>
    <property type="match status" value="1"/>
</dbReference>
<evidence type="ECO:0000256" key="3">
    <source>
        <dbReference type="PIRSR" id="PIRSR602678-1"/>
    </source>
</evidence>
<dbReference type="InterPro" id="IPR036069">
    <property type="entry name" value="DUF34/NIF3_sf"/>
</dbReference>
<accession>A0A7G9YQB8</accession>
<protein>
    <submittedName>
        <fullName evidence="4">GTP cyclohydrolase 1 type 2</fullName>
    </submittedName>
</protein>
<dbReference type="NCBIfam" id="TIGR00486">
    <property type="entry name" value="YbgI_SA1388"/>
    <property type="match status" value="1"/>
</dbReference>
<sequence length="256" mass="27946">MRLSDIIAILEAIAPPELAYESDRDRIGLVLDRGNNVNKIAVALDATDYVLEEAAREGADLLVTHHTPIYDPIHRISKSLSDSLKIALESEISIYAMHTNYDRAQGGVNDVLAEVLELEDVEELEPGRIGRTGYSTTSEFAEFAARQLNVPVRWLGERNIETVMVIGGSGLTGEFVNTAIAGGADLLLSGEIRHDAIRKAHNLALIDATHYATEIPAMKCLCGRLPVDTVFIDHIPDVRWVDGTTVAPPETPAWQA</sequence>
<dbReference type="Gene3D" id="3.40.1390.30">
    <property type="entry name" value="NIF3 (NGG1p interacting factor 3)-like"/>
    <property type="match status" value="2"/>
</dbReference>